<dbReference type="PANTHER" id="PTHR30347">
    <property type="entry name" value="POTASSIUM CHANNEL RELATED"/>
    <property type="match status" value="1"/>
</dbReference>
<dbReference type="OrthoDB" id="2375382at2"/>
<dbReference type="GO" id="GO:0015074">
    <property type="term" value="P:DNA integration"/>
    <property type="evidence" value="ECO:0007669"/>
    <property type="project" value="InterPro"/>
</dbReference>
<organism evidence="2 3">
    <name type="scientific">Caballeronia udeis</name>
    <dbReference type="NCBI Taxonomy" id="1232866"/>
    <lineage>
        <taxon>Bacteria</taxon>
        <taxon>Pseudomonadati</taxon>
        <taxon>Pseudomonadota</taxon>
        <taxon>Betaproteobacteria</taxon>
        <taxon>Burkholderiales</taxon>
        <taxon>Burkholderiaceae</taxon>
        <taxon>Caballeronia</taxon>
    </lineage>
</organism>
<dbReference type="InterPro" id="IPR001584">
    <property type="entry name" value="Integrase_cat-core"/>
</dbReference>
<evidence type="ECO:0000313" key="3">
    <source>
        <dbReference type="Proteomes" id="UP000054683"/>
    </source>
</evidence>
<proteinExistence type="predicted"/>
<dbReference type="InterPro" id="IPR012337">
    <property type="entry name" value="RNaseH-like_sf"/>
</dbReference>
<sequence length="364" mass="41467">MSGRSKGELVLSDSEREELQALTMRRKTAQALALRARIVLACADGMDNKTVAAKQRVTQQTVSKWRARFVIHRMDGLLDAPRPGTPRTIDDARVDALIAKTLESVPVGATHWSTRTMAREMKLSQTAVTRIWRAFGLQPHRQETFKLSSDPMFVNKVRDIVGLYLDPPLKAMVLCVDEKSQIQALDRTQPMLPLAPGIPERRTHDYMRHGTTTLFAALDIATGEVIGEVHRRHRSSEFVRFLRTIEASVPSNLEVHLVMDNYGTHKTPSIKAWFARHPRFHVHFTPTSASWLNQVERWFATLTEKYLRRGTHRSTRQLEDAIRYYLDVYNSNPKPFVWSKSADEILASLERFCVRVRKAAAGAS</sequence>
<protein>
    <submittedName>
        <fullName evidence="2">Putative transposase</fullName>
    </submittedName>
</protein>
<dbReference type="EMBL" id="FCOK02000113">
    <property type="protein sequence ID" value="SAL71421.1"/>
    <property type="molecule type" value="Genomic_DNA"/>
</dbReference>
<evidence type="ECO:0000313" key="2">
    <source>
        <dbReference type="EMBL" id="SAL71421.1"/>
    </source>
</evidence>
<dbReference type="InterPro" id="IPR036397">
    <property type="entry name" value="RNaseH_sf"/>
</dbReference>
<reference evidence="2 3" key="1">
    <citation type="submission" date="2016-01" db="EMBL/GenBank/DDBJ databases">
        <authorList>
            <person name="Oliw E.H."/>
        </authorList>
    </citation>
    <scope>NUCLEOTIDE SEQUENCE [LARGE SCALE GENOMIC DNA]</scope>
    <source>
        <strain evidence="2">LMG 27134</strain>
    </source>
</reference>
<dbReference type="GO" id="GO:0003676">
    <property type="term" value="F:nucleic acid binding"/>
    <property type="evidence" value="ECO:0007669"/>
    <property type="project" value="InterPro"/>
</dbReference>
<dbReference type="Gene3D" id="3.30.420.10">
    <property type="entry name" value="Ribonuclease H-like superfamily/Ribonuclease H"/>
    <property type="match status" value="1"/>
</dbReference>
<dbReference type="AlphaFoldDB" id="A0A158JSL5"/>
<dbReference type="Proteomes" id="UP000054683">
    <property type="component" value="Unassembled WGS sequence"/>
</dbReference>
<dbReference type="Pfam" id="PF13565">
    <property type="entry name" value="HTH_32"/>
    <property type="match status" value="1"/>
</dbReference>
<evidence type="ECO:0000259" key="1">
    <source>
        <dbReference type="PROSITE" id="PS50994"/>
    </source>
</evidence>
<name>A0A158JSL5_9BURK</name>
<dbReference type="InterPro" id="IPR009057">
    <property type="entry name" value="Homeodomain-like_sf"/>
</dbReference>
<dbReference type="Pfam" id="PF13358">
    <property type="entry name" value="DDE_3"/>
    <property type="match status" value="1"/>
</dbReference>
<dbReference type="SUPFAM" id="SSF53098">
    <property type="entry name" value="Ribonuclease H-like"/>
    <property type="match status" value="1"/>
</dbReference>
<dbReference type="NCBIfam" id="NF033545">
    <property type="entry name" value="transpos_IS630"/>
    <property type="match status" value="1"/>
</dbReference>
<dbReference type="PROSITE" id="PS50994">
    <property type="entry name" value="INTEGRASE"/>
    <property type="match status" value="1"/>
</dbReference>
<gene>
    <name evidence="2" type="ORF">AWB69_08624</name>
</gene>
<dbReference type="PANTHER" id="PTHR30347:SF1">
    <property type="entry name" value="MECHANOSENSITIVE CHANNEL MSCK"/>
    <property type="match status" value="1"/>
</dbReference>
<dbReference type="InterPro" id="IPR038717">
    <property type="entry name" value="Tc1-like_DDE_dom"/>
</dbReference>
<dbReference type="RefSeq" id="WP_062092667.1">
    <property type="nucleotide sequence ID" value="NZ_FCOK02000113.1"/>
</dbReference>
<accession>A0A158JSL5</accession>
<feature type="domain" description="Integrase catalytic" evidence="1">
    <location>
        <begin position="192"/>
        <end position="350"/>
    </location>
</feature>
<dbReference type="InterPro" id="IPR047655">
    <property type="entry name" value="Transpos_IS630-like"/>
</dbReference>
<dbReference type="SUPFAM" id="SSF46689">
    <property type="entry name" value="Homeodomain-like"/>
    <property type="match status" value="1"/>
</dbReference>
<dbReference type="InterPro" id="IPR052702">
    <property type="entry name" value="MscS-like_channel"/>
</dbReference>